<dbReference type="PRINTS" id="PR00090">
    <property type="entry name" value="RNGDIOXGNASE"/>
</dbReference>
<keyword evidence="2" id="KW-0001">2Fe-2S</keyword>
<keyword evidence="8" id="KW-0223">Dioxygenase</keyword>
<dbReference type="Gene3D" id="2.102.10.10">
    <property type="entry name" value="Rieske [2Fe-2S] iron-sulphur domain"/>
    <property type="match status" value="1"/>
</dbReference>
<dbReference type="Proteomes" id="UP000317178">
    <property type="component" value="Chromosome"/>
</dbReference>
<dbReference type="InterPro" id="IPR017941">
    <property type="entry name" value="Rieske_2Fe-2S"/>
</dbReference>
<keyword evidence="5" id="KW-0408">Iron</keyword>
<evidence type="ECO:0000256" key="6">
    <source>
        <dbReference type="ARBA" id="ARBA00023014"/>
    </source>
</evidence>
<feature type="domain" description="Rieske" evidence="7">
    <location>
        <begin position="35"/>
        <end position="142"/>
    </location>
</feature>
<dbReference type="PANTHER" id="PTHR43756">
    <property type="entry name" value="CHOLINE MONOOXYGENASE, CHLOROPLASTIC"/>
    <property type="match status" value="1"/>
</dbReference>
<dbReference type="EMBL" id="CP036281">
    <property type="protein sequence ID" value="QDU80202.1"/>
    <property type="molecule type" value="Genomic_DNA"/>
</dbReference>
<dbReference type="InterPro" id="IPR015879">
    <property type="entry name" value="Ring_hydroxy_dOase_asu_C_dom"/>
</dbReference>
<dbReference type="CDD" id="cd03469">
    <property type="entry name" value="Rieske_RO_Alpha_N"/>
    <property type="match status" value="1"/>
</dbReference>
<evidence type="ECO:0000256" key="5">
    <source>
        <dbReference type="ARBA" id="ARBA00023004"/>
    </source>
</evidence>
<dbReference type="CDD" id="cd00680">
    <property type="entry name" value="RHO_alpha_C"/>
    <property type="match status" value="1"/>
</dbReference>
<dbReference type="PROSITE" id="PS51296">
    <property type="entry name" value="RIESKE"/>
    <property type="match status" value="1"/>
</dbReference>
<dbReference type="InterPro" id="IPR036922">
    <property type="entry name" value="Rieske_2Fe-2S_sf"/>
</dbReference>
<dbReference type="GO" id="GO:0005506">
    <property type="term" value="F:iron ion binding"/>
    <property type="evidence" value="ECO:0007669"/>
    <property type="project" value="InterPro"/>
</dbReference>
<sequence>MFIHKNQLEYQLSSKHYQDADFYQTELDRLFLPAWHLVCMKQDVANHGDFYTTEMFDRPIIIRNDNGELCAFLNVCSHRHCKLTNKDCGNMPQLKCQYHGWEYKPNGYTAKIPDARCFRPFDRENARLEKYRVETCGESLFICFDYTAPSLREFLGDFYDTWNQLFDIPRRHNWHWKQDFDCNWKIPLENTVETYHVPCVHGKSLGIEYPSEEAQEHIMTPEFTELIYDVWDEPKLGRLQQRAVKRLGGPDTGQYIHRHIHPHLVFTINDLVLHAQIYLPTSPTTGRTEIWNWTLEGSRKSVIGSILRPALAWYFRHANQRIQLQDKKVFGPCQEGVSSTAYRGCLGNREERIYLFQRYVGEKCGVPTSKSMSLQEECDQFKQQAHAPQVEEKVTEESAT</sequence>
<name>A0A518CLV9_9PLAN</name>
<organism evidence="8 9">
    <name type="scientific">Polystyrenella longa</name>
    <dbReference type="NCBI Taxonomy" id="2528007"/>
    <lineage>
        <taxon>Bacteria</taxon>
        <taxon>Pseudomonadati</taxon>
        <taxon>Planctomycetota</taxon>
        <taxon>Planctomycetia</taxon>
        <taxon>Planctomycetales</taxon>
        <taxon>Planctomycetaceae</taxon>
        <taxon>Polystyrenella</taxon>
    </lineage>
</organism>
<keyword evidence="6" id="KW-0411">Iron-sulfur</keyword>
<dbReference type="SUPFAM" id="SSF55961">
    <property type="entry name" value="Bet v1-like"/>
    <property type="match status" value="1"/>
</dbReference>
<dbReference type="InterPro" id="IPR001663">
    <property type="entry name" value="Rng_hydr_dOase-A"/>
</dbReference>
<dbReference type="KEGG" id="plon:Pla110_19260"/>
<comment type="similarity">
    <text evidence="1">Belongs to the bacterial ring-hydroxylating dioxygenase alpha subunit family.</text>
</comment>
<dbReference type="Pfam" id="PF00848">
    <property type="entry name" value="Ring_hydroxyl_A"/>
    <property type="match status" value="1"/>
</dbReference>
<proteinExistence type="inferred from homology"/>
<dbReference type="RefSeq" id="WP_144995403.1">
    <property type="nucleotide sequence ID" value="NZ_CP036281.1"/>
</dbReference>
<keyword evidence="9" id="KW-1185">Reference proteome</keyword>
<dbReference type="GO" id="GO:0018619">
    <property type="term" value="F:benzene 1,2-dioxygenase activity"/>
    <property type="evidence" value="ECO:0007669"/>
    <property type="project" value="UniProtKB-EC"/>
</dbReference>
<dbReference type="SUPFAM" id="SSF50022">
    <property type="entry name" value="ISP domain"/>
    <property type="match status" value="1"/>
</dbReference>
<evidence type="ECO:0000256" key="3">
    <source>
        <dbReference type="ARBA" id="ARBA00022723"/>
    </source>
</evidence>
<gene>
    <name evidence="8" type="primary">bedC1</name>
    <name evidence="8" type="ORF">Pla110_19260</name>
</gene>
<evidence type="ECO:0000313" key="9">
    <source>
        <dbReference type="Proteomes" id="UP000317178"/>
    </source>
</evidence>
<keyword evidence="3" id="KW-0479">Metal-binding</keyword>
<dbReference type="AlphaFoldDB" id="A0A518CLV9"/>
<protein>
    <submittedName>
        <fullName evidence="8">Benzene 1,2-dioxygenase subunit alpha</fullName>
        <ecNumber evidence="8">1.14.12.3</ecNumber>
    </submittedName>
</protein>
<dbReference type="Pfam" id="PF00355">
    <property type="entry name" value="Rieske"/>
    <property type="match status" value="1"/>
</dbReference>
<dbReference type="OrthoDB" id="9800776at2"/>
<dbReference type="GO" id="GO:0051537">
    <property type="term" value="F:2 iron, 2 sulfur cluster binding"/>
    <property type="evidence" value="ECO:0007669"/>
    <property type="project" value="UniProtKB-KW"/>
</dbReference>
<evidence type="ECO:0000256" key="4">
    <source>
        <dbReference type="ARBA" id="ARBA00023002"/>
    </source>
</evidence>
<evidence type="ECO:0000256" key="2">
    <source>
        <dbReference type="ARBA" id="ARBA00022714"/>
    </source>
</evidence>
<evidence type="ECO:0000256" key="1">
    <source>
        <dbReference type="ARBA" id="ARBA00008751"/>
    </source>
</evidence>
<accession>A0A518CLV9</accession>
<dbReference type="Gene3D" id="3.90.380.10">
    <property type="entry name" value="Naphthalene 1,2-dioxygenase Alpha Subunit, Chain A, domain 1"/>
    <property type="match status" value="1"/>
</dbReference>
<dbReference type="EC" id="1.14.12.3" evidence="8"/>
<evidence type="ECO:0000259" key="7">
    <source>
        <dbReference type="PROSITE" id="PS51296"/>
    </source>
</evidence>
<dbReference type="PANTHER" id="PTHR43756:SF1">
    <property type="entry name" value="3-PHENYLPROPIONATE_CINNAMIC ACID DIOXYGENASE SUBUNIT ALPHA"/>
    <property type="match status" value="1"/>
</dbReference>
<evidence type="ECO:0000313" key="8">
    <source>
        <dbReference type="EMBL" id="QDU80202.1"/>
    </source>
</evidence>
<reference evidence="8 9" key="1">
    <citation type="submission" date="2019-02" db="EMBL/GenBank/DDBJ databases">
        <title>Deep-cultivation of Planctomycetes and their phenomic and genomic characterization uncovers novel biology.</title>
        <authorList>
            <person name="Wiegand S."/>
            <person name="Jogler M."/>
            <person name="Boedeker C."/>
            <person name="Pinto D."/>
            <person name="Vollmers J."/>
            <person name="Rivas-Marin E."/>
            <person name="Kohn T."/>
            <person name="Peeters S.H."/>
            <person name="Heuer A."/>
            <person name="Rast P."/>
            <person name="Oberbeckmann S."/>
            <person name="Bunk B."/>
            <person name="Jeske O."/>
            <person name="Meyerdierks A."/>
            <person name="Storesund J.E."/>
            <person name="Kallscheuer N."/>
            <person name="Luecker S."/>
            <person name="Lage O.M."/>
            <person name="Pohl T."/>
            <person name="Merkel B.J."/>
            <person name="Hornburger P."/>
            <person name="Mueller R.-W."/>
            <person name="Bruemmer F."/>
            <person name="Labrenz M."/>
            <person name="Spormann A.M."/>
            <person name="Op den Camp H."/>
            <person name="Overmann J."/>
            <person name="Amann R."/>
            <person name="Jetten M.S.M."/>
            <person name="Mascher T."/>
            <person name="Medema M.H."/>
            <person name="Devos D.P."/>
            <person name="Kaster A.-K."/>
            <person name="Ovreas L."/>
            <person name="Rohde M."/>
            <person name="Galperin M.Y."/>
            <person name="Jogler C."/>
        </authorList>
    </citation>
    <scope>NUCLEOTIDE SEQUENCE [LARGE SCALE GENOMIC DNA]</scope>
    <source>
        <strain evidence="8 9">Pla110</strain>
    </source>
</reference>
<keyword evidence="4 8" id="KW-0560">Oxidoreductase</keyword>